<dbReference type="InterPro" id="IPR044245">
    <property type="entry name" value="Spartan"/>
</dbReference>
<dbReference type="SMART" id="SM00731">
    <property type="entry name" value="SprT"/>
    <property type="match status" value="1"/>
</dbReference>
<accession>A0A8J1MK99</accession>
<keyword evidence="4" id="KW-1185">Reference proteome</keyword>
<dbReference type="GO" id="GO:0031593">
    <property type="term" value="F:polyubiquitin modification-dependent protein binding"/>
    <property type="evidence" value="ECO:0000318"/>
    <property type="project" value="GO_Central"/>
</dbReference>
<dbReference type="InterPro" id="IPR055220">
    <property type="entry name" value="SPRTN_ZBD"/>
</dbReference>
<dbReference type="InterPro" id="IPR006640">
    <property type="entry name" value="SprT-like_domain"/>
</dbReference>
<feature type="domain" description="SprT-like" evidence="3">
    <location>
        <begin position="2"/>
        <end position="131"/>
    </location>
</feature>
<dbReference type="KEGG" id="xla:121401195"/>
<sequence>MLFYSRKAGYFAHYQITGKNEIRLNKPILNLRPRKDTVQILLHEMIHYYLFIKDIPDINHGTAFQNEMERINRESGANITIIAPFDYEYEALKCHWWKCDGPCGELVKRIRNAAPGSKAHKRKCGGNFIKIQEPANKRSKSDL</sequence>
<dbReference type="GO" id="GO:0003697">
    <property type="term" value="F:single-stranded DNA binding"/>
    <property type="evidence" value="ECO:0007669"/>
    <property type="project" value="InterPro"/>
</dbReference>
<dbReference type="AlphaFoldDB" id="A0A8J1MK99"/>
<dbReference type="PANTHER" id="PTHR21220:SF6">
    <property type="entry name" value="SPRT-LIKE DOMAIN-CONTAINING PROTEIN SPARTAN ISOFORM X1"/>
    <property type="match status" value="1"/>
</dbReference>
<evidence type="ECO:0000313" key="4">
    <source>
        <dbReference type="Proteomes" id="UP000186698"/>
    </source>
</evidence>
<protein>
    <submittedName>
        <fullName evidence="5">DNA-dependent metalloprotease dvc-1-like</fullName>
    </submittedName>
</protein>
<dbReference type="Pfam" id="PF22934">
    <property type="entry name" value="SPRTN_ZBD"/>
    <property type="match status" value="1"/>
</dbReference>
<proteinExistence type="predicted"/>
<dbReference type="GeneID" id="121401195"/>
<dbReference type="OrthoDB" id="5236983at2759"/>
<dbReference type="GO" id="GO:0006974">
    <property type="term" value="P:DNA damage response"/>
    <property type="evidence" value="ECO:0000318"/>
    <property type="project" value="GO_Central"/>
</dbReference>
<dbReference type="RefSeq" id="XP_041441465.1">
    <property type="nucleotide sequence ID" value="XM_041585531.1"/>
</dbReference>
<evidence type="ECO:0000259" key="3">
    <source>
        <dbReference type="SMART" id="SM00731"/>
    </source>
</evidence>
<comment type="subcellular location">
    <subcellularLocation>
        <location evidence="1">Nucleus</location>
    </subcellularLocation>
</comment>
<organism evidence="4 5">
    <name type="scientific">Xenopus laevis</name>
    <name type="common">African clawed frog</name>
    <dbReference type="NCBI Taxonomy" id="8355"/>
    <lineage>
        <taxon>Eukaryota</taxon>
        <taxon>Metazoa</taxon>
        <taxon>Chordata</taxon>
        <taxon>Craniata</taxon>
        <taxon>Vertebrata</taxon>
        <taxon>Euteleostomi</taxon>
        <taxon>Amphibia</taxon>
        <taxon>Batrachia</taxon>
        <taxon>Anura</taxon>
        <taxon>Pipoidea</taxon>
        <taxon>Pipidae</taxon>
        <taxon>Xenopodinae</taxon>
        <taxon>Xenopus</taxon>
        <taxon>Xenopus</taxon>
    </lineage>
</organism>
<gene>
    <name evidence="5" type="primary">LOC121401195</name>
</gene>
<reference evidence="5" key="1">
    <citation type="submission" date="2025-08" db="UniProtKB">
        <authorList>
            <consortium name="RefSeq"/>
        </authorList>
    </citation>
    <scope>IDENTIFICATION</scope>
    <source>
        <strain evidence="5">J_2021</strain>
        <tissue evidence="5">Erythrocytes</tissue>
    </source>
</reference>
<name>A0A8J1MK99_XENLA</name>
<dbReference type="PANTHER" id="PTHR21220">
    <property type="entry name" value="DNA-DEPENDENT METALLOPROTEASE SPRTN"/>
    <property type="match status" value="1"/>
</dbReference>
<keyword evidence="2" id="KW-0539">Nucleus</keyword>
<dbReference type="GO" id="GO:0005634">
    <property type="term" value="C:nucleus"/>
    <property type="evidence" value="ECO:0000318"/>
    <property type="project" value="GO_Central"/>
</dbReference>
<evidence type="ECO:0000256" key="1">
    <source>
        <dbReference type="ARBA" id="ARBA00004123"/>
    </source>
</evidence>
<dbReference type="GO" id="GO:0004222">
    <property type="term" value="F:metalloendopeptidase activity"/>
    <property type="evidence" value="ECO:0007669"/>
    <property type="project" value="InterPro"/>
</dbReference>
<evidence type="ECO:0000313" key="5">
    <source>
        <dbReference type="RefSeq" id="XP_041441465.1"/>
    </source>
</evidence>
<evidence type="ECO:0000256" key="2">
    <source>
        <dbReference type="ARBA" id="ARBA00023242"/>
    </source>
</evidence>
<dbReference type="Pfam" id="PF10263">
    <property type="entry name" value="SprT-like"/>
    <property type="match status" value="1"/>
</dbReference>
<dbReference type="Proteomes" id="UP000186698">
    <property type="component" value="Chromosome 1L"/>
</dbReference>